<proteinExistence type="predicted"/>
<evidence type="ECO:0000256" key="1">
    <source>
        <dbReference type="SAM" id="Phobius"/>
    </source>
</evidence>
<gene>
    <name evidence="2" type="ORF">GII36_00975</name>
</gene>
<feature type="transmembrane region" description="Helical" evidence="1">
    <location>
        <begin position="12"/>
        <end position="41"/>
    </location>
</feature>
<dbReference type="EMBL" id="CP045921">
    <property type="protein sequence ID" value="QHN42433.1"/>
    <property type="molecule type" value="Genomic_DNA"/>
</dbReference>
<keyword evidence="1" id="KW-1133">Transmembrane helix</keyword>
<dbReference type="Proteomes" id="UP001059824">
    <property type="component" value="Chromosome"/>
</dbReference>
<dbReference type="PROSITE" id="PS00409">
    <property type="entry name" value="PROKAR_NTER_METHYL"/>
    <property type="match status" value="1"/>
</dbReference>
<reference evidence="2" key="1">
    <citation type="journal article" date="2021" name="Nat. Microbiol.">
        <title>Cocultivation of an ultrasmall environmental parasitic bacterium with lytic ability against bacteria associated with wastewater foams.</title>
        <authorList>
            <person name="Batinovic S."/>
            <person name="Rose J.J.A."/>
            <person name="Ratcliffe J."/>
            <person name="Seviour R.J."/>
            <person name="Petrovski S."/>
        </authorList>
    </citation>
    <scope>NUCLEOTIDE SEQUENCE</scope>
    <source>
        <strain evidence="2">JR1</strain>
    </source>
</reference>
<keyword evidence="3" id="KW-1185">Reference proteome</keyword>
<dbReference type="KEGG" id="mama:GII36_00975"/>
<evidence type="ECO:0000313" key="3">
    <source>
        <dbReference type="Proteomes" id="UP001059824"/>
    </source>
</evidence>
<dbReference type="NCBIfam" id="TIGR02532">
    <property type="entry name" value="IV_pilin_GFxxxE"/>
    <property type="match status" value="1"/>
</dbReference>
<dbReference type="AlphaFoldDB" id="A0A857MIQ6"/>
<sequence>MSHAHKTQRGFTLIELMLGIAFVGSLLVLIALIIIQIMGLYNKGLTLKEVNEVSRVVVRDMQQSISGADAFRLQYVKNNVPTYATTLQEAVNPGGNNSQVDYYSNDAGGRLCTGVYSYVWNTGGAIRAVRDAPYNFTSSVTTYHRPGNSSAPATGYPIQFVTRTSTDGSTKQVPVRFMKKRDAAKELCRLPAGDQLTTTTHDRALGDESEYSNVFGTGNNELVLYDFSIETPLKPTTEERTDDITAVSTFYYVKMTLGTQNGDENTQNGLIASNELCKPPVEATENEGEYCAVNKIDFVARTGRIGN</sequence>
<protein>
    <submittedName>
        <fullName evidence="2">Pilin</fullName>
    </submittedName>
</protein>
<evidence type="ECO:0000313" key="2">
    <source>
        <dbReference type="EMBL" id="QHN42433.1"/>
    </source>
</evidence>
<keyword evidence="1" id="KW-0472">Membrane</keyword>
<name>A0A857MIQ6_9BACT</name>
<organism evidence="2 3">
    <name type="scientific">Candidatus Mycosynbacter amalyticus</name>
    <dbReference type="NCBI Taxonomy" id="2665156"/>
    <lineage>
        <taxon>Bacteria</taxon>
        <taxon>Candidatus Saccharimonadota</taxon>
        <taxon>Candidatus Saccharimonadota incertae sedis</taxon>
        <taxon>Candidatus Mycosynbacter</taxon>
    </lineage>
</organism>
<dbReference type="RefSeq" id="WP_260763759.1">
    <property type="nucleotide sequence ID" value="NZ_CP045921.1"/>
</dbReference>
<keyword evidence="1" id="KW-0812">Transmembrane</keyword>
<accession>A0A857MIQ6</accession>
<dbReference type="InterPro" id="IPR012902">
    <property type="entry name" value="N_methyl_site"/>
</dbReference>